<gene>
    <name evidence="2" type="ORF">OUZ56_002978</name>
</gene>
<comment type="caution">
    <text evidence="2">The sequence shown here is derived from an EMBL/GenBank/DDBJ whole genome shotgun (WGS) entry which is preliminary data.</text>
</comment>
<evidence type="ECO:0000313" key="2">
    <source>
        <dbReference type="EMBL" id="KAK4021044.1"/>
    </source>
</evidence>
<evidence type="ECO:0000313" key="3">
    <source>
        <dbReference type="Proteomes" id="UP001234178"/>
    </source>
</evidence>
<dbReference type="Proteomes" id="UP001234178">
    <property type="component" value="Unassembled WGS sequence"/>
</dbReference>
<name>A0ABR0A7N8_9CRUS</name>
<accession>A0ABR0A7N8</accession>
<keyword evidence="3" id="KW-1185">Reference proteome</keyword>
<evidence type="ECO:0000256" key="1">
    <source>
        <dbReference type="SAM" id="MobiDB-lite"/>
    </source>
</evidence>
<protein>
    <submittedName>
        <fullName evidence="2">Uncharacterized protein</fullName>
    </submittedName>
</protein>
<dbReference type="EMBL" id="JAOYFB010000036">
    <property type="protein sequence ID" value="KAK4021044.1"/>
    <property type="molecule type" value="Genomic_DNA"/>
</dbReference>
<feature type="region of interest" description="Disordered" evidence="1">
    <location>
        <begin position="39"/>
        <end position="63"/>
    </location>
</feature>
<reference evidence="2 3" key="1">
    <citation type="journal article" date="2023" name="Nucleic Acids Res.">
        <title>The hologenome of Daphnia magna reveals possible DNA methylation and microbiome-mediated evolution of the host genome.</title>
        <authorList>
            <person name="Chaturvedi A."/>
            <person name="Li X."/>
            <person name="Dhandapani V."/>
            <person name="Marshall H."/>
            <person name="Kissane S."/>
            <person name="Cuenca-Cambronero M."/>
            <person name="Asole G."/>
            <person name="Calvet F."/>
            <person name="Ruiz-Romero M."/>
            <person name="Marangio P."/>
            <person name="Guigo R."/>
            <person name="Rago D."/>
            <person name="Mirbahai L."/>
            <person name="Eastwood N."/>
            <person name="Colbourne J.K."/>
            <person name="Zhou J."/>
            <person name="Mallon E."/>
            <person name="Orsini L."/>
        </authorList>
    </citation>
    <scope>NUCLEOTIDE SEQUENCE [LARGE SCALE GENOMIC DNA]</scope>
    <source>
        <strain evidence="2">LRV0_1</strain>
    </source>
</reference>
<proteinExistence type="predicted"/>
<organism evidence="2 3">
    <name type="scientific">Daphnia magna</name>
    <dbReference type="NCBI Taxonomy" id="35525"/>
    <lineage>
        <taxon>Eukaryota</taxon>
        <taxon>Metazoa</taxon>
        <taxon>Ecdysozoa</taxon>
        <taxon>Arthropoda</taxon>
        <taxon>Crustacea</taxon>
        <taxon>Branchiopoda</taxon>
        <taxon>Diplostraca</taxon>
        <taxon>Cladocera</taxon>
        <taxon>Anomopoda</taxon>
        <taxon>Daphniidae</taxon>
        <taxon>Daphnia</taxon>
    </lineage>
</organism>
<sequence>MPRNDKTIWQTSSYPAQKRSKVGIQTLGEERDRQLYMNSNRKRRDMMSDLTDFVQPHKKEMSP</sequence>